<sequence>MRVVTGPQQGLRDVVAVRHWRRQLRCLIEQYRLQFLAQQVQGNVVHDQVMEQQDRDDTPVFRVIGMNQTQQRCTHELERLGSIQRRQRHLDHRQIGMSPDHLHRRFQAFPAQ</sequence>
<name>A0A3M3WBY5_PSEAP</name>
<evidence type="ECO:0000313" key="2">
    <source>
        <dbReference type="Proteomes" id="UP000274541"/>
    </source>
</evidence>
<reference evidence="1 2" key="1">
    <citation type="submission" date="2018-08" db="EMBL/GenBank/DDBJ databases">
        <title>Recombination of ecologically and evolutionarily significant loci maintains genetic cohesion in the Pseudomonas syringae species complex.</title>
        <authorList>
            <person name="Dillon M."/>
            <person name="Thakur S."/>
            <person name="Almeida R.N.D."/>
            <person name="Weir B.S."/>
            <person name="Guttman D.S."/>
        </authorList>
    </citation>
    <scope>NUCLEOTIDE SEQUENCE [LARGE SCALE GENOMIC DNA]</scope>
    <source>
        <strain evidence="1 2">ICMP 4388</strain>
    </source>
</reference>
<gene>
    <name evidence="1" type="ORF">ALQ37_200146</name>
</gene>
<comment type="caution">
    <text evidence="1">The sequence shown here is derived from an EMBL/GenBank/DDBJ whole genome shotgun (WGS) entry which is preliminary data.</text>
</comment>
<accession>A0A3M3WBY5</accession>
<dbReference type="EMBL" id="RBPX01000450">
    <property type="protein sequence ID" value="RMO54934.1"/>
    <property type="molecule type" value="Genomic_DNA"/>
</dbReference>
<protein>
    <submittedName>
        <fullName evidence="1">Uncharacterized protein</fullName>
    </submittedName>
</protein>
<dbReference type="Proteomes" id="UP000274541">
    <property type="component" value="Unassembled WGS sequence"/>
</dbReference>
<proteinExistence type="predicted"/>
<evidence type="ECO:0000313" key="1">
    <source>
        <dbReference type="EMBL" id="RMO54934.1"/>
    </source>
</evidence>
<dbReference type="AlphaFoldDB" id="A0A3M3WBY5"/>
<organism evidence="1 2">
    <name type="scientific">Pseudomonas syringae pv. aptata</name>
    <dbReference type="NCBI Taxonomy" id="83167"/>
    <lineage>
        <taxon>Bacteria</taxon>
        <taxon>Pseudomonadati</taxon>
        <taxon>Pseudomonadota</taxon>
        <taxon>Gammaproteobacteria</taxon>
        <taxon>Pseudomonadales</taxon>
        <taxon>Pseudomonadaceae</taxon>
        <taxon>Pseudomonas</taxon>
        <taxon>Pseudomonas syringae</taxon>
    </lineage>
</organism>